<evidence type="ECO:0000259" key="3">
    <source>
        <dbReference type="PROSITE" id="PS51192"/>
    </source>
</evidence>
<dbReference type="RefSeq" id="WP_102180024.1">
    <property type="nucleotide sequence ID" value="NZ_NMQE01000018.1"/>
</dbReference>
<dbReference type="InterPro" id="IPR012337">
    <property type="entry name" value="RNaseH-like_sf"/>
</dbReference>
<dbReference type="GO" id="GO:0003676">
    <property type="term" value="F:nucleic acid binding"/>
    <property type="evidence" value="ECO:0007669"/>
    <property type="project" value="InterPro"/>
</dbReference>
<dbReference type="InterPro" id="IPR014001">
    <property type="entry name" value="Helicase_ATP-bd"/>
</dbReference>
<dbReference type="InterPro" id="IPR024385">
    <property type="entry name" value="DUF3854"/>
</dbReference>
<dbReference type="SUPFAM" id="SSF53098">
    <property type="entry name" value="Ribonuclease H-like"/>
    <property type="match status" value="1"/>
</dbReference>
<feature type="domain" description="RNase H type-1" evidence="2">
    <location>
        <begin position="183"/>
        <end position="328"/>
    </location>
</feature>
<dbReference type="InterPro" id="IPR002156">
    <property type="entry name" value="RNaseH_domain"/>
</dbReference>
<evidence type="ECO:0000259" key="2">
    <source>
        <dbReference type="PROSITE" id="PS50879"/>
    </source>
</evidence>
<dbReference type="InterPro" id="IPR036397">
    <property type="entry name" value="RNaseH_sf"/>
</dbReference>
<feature type="domain" description="Helicase ATP-binding" evidence="3">
    <location>
        <begin position="567"/>
        <end position="701"/>
    </location>
</feature>
<dbReference type="InterPro" id="IPR034154">
    <property type="entry name" value="TOPRIM_DnaG/twinkle"/>
</dbReference>
<comment type="subunit">
    <text evidence="1">Monomer.</text>
</comment>
<dbReference type="Pfam" id="PF00075">
    <property type="entry name" value="RNase_H"/>
    <property type="match status" value="1"/>
</dbReference>
<comment type="caution">
    <text evidence="4">The sequence shown here is derived from an EMBL/GenBank/DDBJ whole genome shotgun (WGS) entry which is preliminary data.</text>
</comment>
<dbReference type="EMBL" id="NMQE01000018">
    <property type="protein sequence ID" value="PMB27800.1"/>
    <property type="molecule type" value="Genomic_DNA"/>
</dbReference>
<dbReference type="InterPro" id="IPR022892">
    <property type="entry name" value="RNaseHI"/>
</dbReference>
<protein>
    <submittedName>
        <fullName evidence="4">Uncharacterized protein</fullName>
    </submittedName>
</protein>
<dbReference type="InterPro" id="IPR049996">
    <property type="entry name" value="Slr7037-like"/>
</dbReference>
<dbReference type="Pfam" id="PF12965">
    <property type="entry name" value="DUF3854"/>
    <property type="match status" value="1"/>
</dbReference>
<evidence type="ECO:0000256" key="1">
    <source>
        <dbReference type="ARBA" id="ARBA00011245"/>
    </source>
</evidence>
<dbReference type="CDD" id="cd09278">
    <property type="entry name" value="RNase_HI_prokaryote_like"/>
    <property type="match status" value="1"/>
</dbReference>
<dbReference type="InterPro" id="IPR027417">
    <property type="entry name" value="P-loop_NTPase"/>
</dbReference>
<sequence length="1357" mass="154373">MTLASRPIPSSNRNPCPVCESITGDCRTLADEAEELKTINSTTSLLSKMQCGASETAEDIKIDSSASEQQQQEEIPDWIDENHWKEFRSSAIDPEIIGLNFKSIAPGNDAYSYILHSEKLQRHNNGRLSDKTLKKYSHLANGGWWGEGVNVLTGEDWNLFGSFKPNTPTNDLKAKASIVKSGIKPISAIYCDGSGTQDLPGGWGVVIVFANGEWQEFGGYCATPTTNQRMELESAIASCQYLAKLGIRYKVSIYSDSEYVVQGISSWVWAWRKNGWVTKEGNAVVNRDQWEKLLNLVQALNVEFVHVKGHAGNERANKVARWCWKNAKHFGECPFDRNSININEVIKPRKYEHPPKYKLDIFALKVPSFIWERISRRYEVDLPENYKHLSYAAFWQWVKENPKITIIITEGIKKAACILSYGYVAIALPGITTGIRKILDEEGEDTGKKELIPQLQFFAQPGRRFYFAFDQDTKRNTVRNVNKAIKSTSYQLFTYKCEIRVMNWLPVLGKGIDDVVAASGENSLHEIYKNALSFDEWQTQESKQLSYTPNLIINQQYLLDSNNPQATTPPMDAQLIGLLAPKGTGKTHWFAHLVKPLVESGERKVILLTHLIQLGLQTAKRCGIHSINEGLSMSHYQNSIALCINSLLETSQAAFDPDEWKGAYLIIDEVEQVIWSLLSSPTVKKDRIKIIKNLKKLIENIINYGGKIIIADADLRDTSIDFIKGLLGREIDTWILKNEYKPEPCEIFHFTDKQPTRMLKLLENGLRKGKKYLLLVSAQRQRSKTSTHNLEKYFSKIEGIRILRVDSKTVQNPEAEAFNCTANINEIFVDYSLVIASPTLQTGVSIDVEHFDGVFAIFQGVQTTDACRQFLARYRPNVPRFIWIKPKGFNTIGSGATTARALLAAENQKDKAHLKRLSEAGFNTNFDGSIDAICLETWAKMAAVINSGMKNYQEEIIADLEKEGHIIHRIAPGDKTIFLGEDGDEEIDIPDQSQADALKDSIESIKEVEYDKYCNSVPKTMSLTDRQYEELKRKGQKTTEEQLTEIKGDLERKYGIEVTPELVRRDDEKWYSKIKTHYYLSDGSNYLEFRDNENFIKQVQKGEGAYLKTDSNKSMWWLRIATAKALKILQLIELEEISNNHPLAQEIFNYVHAENPKTGRKDNIIAIKTYLGIDLSKAKTPMIVCQSLMEIIGFRYPKLKMARNGDQRDIIYGKPAPGFEEIETISDRGKSKRSLKLDSDGKPIPISDDREKVFEAWLKRDTEAFMKSELTDEVEPETIVNTESVAQKEAIADTPQNLQTINPTQKRCFAWHYSQWKEAIIQHWEERTEQKFFKAVVNFLDGGSCTIWRRDFLEVVA</sequence>
<dbReference type="PROSITE" id="PS50879">
    <property type="entry name" value="RNASE_H_1"/>
    <property type="match status" value="1"/>
</dbReference>
<accession>A0A2N6LPM3</accession>
<evidence type="ECO:0000313" key="5">
    <source>
        <dbReference type="Proteomes" id="UP000235081"/>
    </source>
</evidence>
<dbReference type="Proteomes" id="UP000235081">
    <property type="component" value="Unassembled WGS sequence"/>
</dbReference>
<gene>
    <name evidence="4" type="ORF">CEN46_00685</name>
</gene>
<dbReference type="GO" id="GO:0004523">
    <property type="term" value="F:RNA-DNA hybrid ribonuclease activity"/>
    <property type="evidence" value="ECO:0007669"/>
    <property type="project" value="InterPro"/>
</dbReference>
<dbReference type="PANTHER" id="PTHR34985:SF1">
    <property type="entry name" value="SLR0554 PROTEIN"/>
    <property type="match status" value="1"/>
</dbReference>
<dbReference type="CDD" id="cd01029">
    <property type="entry name" value="TOPRIM_primases"/>
    <property type="match status" value="1"/>
</dbReference>
<dbReference type="PROSITE" id="PS51192">
    <property type="entry name" value="HELICASE_ATP_BIND_1"/>
    <property type="match status" value="1"/>
</dbReference>
<dbReference type="NCBIfam" id="NF042913">
    <property type="entry name" value="CyRepA1"/>
    <property type="match status" value="1"/>
</dbReference>
<dbReference type="Gene3D" id="3.30.420.10">
    <property type="entry name" value="Ribonuclease H-like superfamily/Ribonuclease H"/>
    <property type="match status" value="1"/>
</dbReference>
<reference evidence="4 5" key="1">
    <citation type="submission" date="2017-07" db="EMBL/GenBank/DDBJ databases">
        <title>Genomes of Fischerella (Mastigocladus) sp. strains.</title>
        <authorList>
            <person name="Miller S.R."/>
        </authorList>
    </citation>
    <scope>NUCLEOTIDE SEQUENCE [LARGE SCALE GENOMIC DNA]</scope>
    <source>
        <strain evidence="4 5">CCMEE 5318</strain>
    </source>
</reference>
<organism evidence="4 5">
    <name type="scientific">Fischerella thermalis CCMEE 5318</name>
    <dbReference type="NCBI Taxonomy" id="2019666"/>
    <lineage>
        <taxon>Bacteria</taxon>
        <taxon>Bacillati</taxon>
        <taxon>Cyanobacteriota</taxon>
        <taxon>Cyanophyceae</taxon>
        <taxon>Nostocales</taxon>
        <taxon>Hapalosiphonaceae</taxon>
        <taxon>Fischerella</taxon>
    </lineage>
</organism>
<dbReference type="PANTHER" id="PTHR34985">
    <property type="entry name" value="SLR0554 PROTEIN"/>
    <property type="match status" value="1"/>
</dbReference>
<proteinExistence type="predicted"/>
<evidence type="ECO:0000313" key="4">
    <source>
        <dbReference type="EMBL" id="PMB27800.1"/>
    </source>
</evidence>
<name>A0A2N6LPM3_9CYAN</name>
<dbReference type="SUPFAM" id="SSF52540">
    <property type="entry name" value="P-loop containing nucleoside triphosphate hydrolases"/>
    <property type="match status" value="1"/>
</dbReference>